<dbReference type="EMBL" id="GIIL01007905">
    <property type="protein sequence ID" value="NOV51631.1"/>
    <property type="molecule type" value="Transcribed_RNA"/>
</dbReference>
<evidence type="ECO:0000313" key="3">
    <source>
        <dbReference type="EMBL" id="NOV51631.1"/>
    </source>
</evidence>
<keyword evidence="1" id="KW-0472">Membrane</keyword>
<feature type="transmembrane region" description="Helical" evidence="1">
    <location>
        <begin position="139"/>
        <end position="157"/>
    </location>
</feature>
<reference evidence="3" key="1">
    <citation type="submission" date="2020-03" db="EMBL/GenBank/DDBJ databases">
        <title>Transcriptomic Profiling of the Digestive Tract of the Rat Flea, Xenopsylla cheopis, Following Blood Feeding and Infection with Yersinia pestis.</title>
        <authorList>
            <person name="Bland D.M."/>
            <person name="Martens C.A."/>
            <person name="Virtaneva K."/>
            <person name="Kanakabandi K."/>
            <person name="Long D."/>
            <person name="Rosenke R."/>
            <person name="Saturday G.A."/>
            <person name="Hoyt F.H."/>
            <person name="Bruno D.P."/>
            <person name="Ribeiro J.M.C."/>
            <person name="Hinnebusch J."/>
        </authorList>
    </citation>
    <scope>NUCLEOTIDE SEQUENCE</scope>
</reference>
<dbReference type="AlphaFoldDB" id="A0A6M2E2N4"/>
<name>A0A6M2E2N4_XENCH</name>
<protein>
    <recommendedName>
        <fullName evidence="4">Protein sleepless</fullName>
    </recommendedName>
</protein>
<accession>A0A6M2E2N4</accession>
<feature type="chain" id="PRO_5026937260" description="Protein sleepless" evidence="2">
    <location>
        <begin position="20"/>
        <end position="158"/>
    </location>
</feature>
<keyword evidence="1" id="KW-1133">Transmembrane helix</keyword>
<keyword evidence="2" id="KW-0732">Signal</keyword>
<organism evidence="3">
    <name type="scientific">Xenopsylla cheopis</name>
    <name type="common">Oriental rat flea</name>
    <name type="synonym">Pulex cheopis</name>
    <dbReference type="NCBI Taxonomy" id="163159"/>
    <lineage>
        <taxon>Eukaryota</taxon>
        <taxon>Metazoa</taxon>
        <taxon>Ecdysozoa</taxon>
        <taxon>Arthropoda</taxon>
        <taxon>Hexapoda</taxon>
        <taxon>Insecta</taxon>
        <taxon>Pterygota</taxon>
        <taxon>Neoptera</taxon>
        <taxon>Endopterygota</taxon>
        <taxon>Siphonaptera</taxon>
        <taxon>Pulicidae</taxon>
        <taxon>Xenopsyllinae</taxon>
        <taxon>Xenopsylla</taxon>
    </lineage>
</organism>
<sequence length="158" mass="17772">MWKVAFIVFFVCNVHFCIALQCYFSDSEQYSYCSIPVQQFEISDVFTDEQKSASDVSNNLLTNIGIEEKSSSYCILASAEQNSKSTACFIGDKNAKTITFRDCVPNTITCENLEHYIIEEGLIMKSCQICFQNLCNGSSALNLSIAFTALLILFMSFY</sequence>
<proteinExistence type="predicted"/>
<feature type="signal peptide" evidence="2">
    <location>
        <begin position="1"/>
        <end position="19"/>
    </location>
</feature>
<evidence type="ECO:0000256" key="2">
    <source>
        <dbReference type="SAM" id="SignalP"/>
    </source>
</evidence>
<keyword evidence="1" id="KW-0812">Transmembrane</keyword>
<evidence type="ECO:0000256" key="1">
    <source>
        <dbReference type="SAM" id="Phobius"/>
    </source>
</evidence>
<evidence type="ECO:0008006" key="4">
    <source>
        <dbReference type="Google" id="ProtNLM"/>
    </source>
</evidence>